<name>A0A2R6PRN0_ACTCC</name>
<keyword evidence="1" id="KW-0732">Signal</keyword>
<dbReference type="EMBL" id="NKQK01000023">
    <property type="protein sequence ID" value="PSR95672.1"/>
    <property type="molecule type" value="Genomic_DNA"/>
</dbReference>
<sequence length="317" mass="35619">MKVFITNCLLILLLFSVPIHAQKRQRATCIDRTSRCFLRPFTCPQECPSLKPTDPKAKACYINCNSRTCSSQCRGRVPKCNGFGAACYDPRFVGGDGVIFYFRGKSNEHFSLVSDPNLQINARFIGFRPPGRAHDYTWIQALGILFGQHNFTLEATKATTWDNNIDHLKFSYDGNEVLLPERHLSVWNSPEGNLNVERISSKNSVILSLDKVLEIAVNAMPVTKEDDKIHNYQIPNNNCYVHLDVQFRFFSLSPDVEGVLGRTYQPDFKNPAKAGVSMPVVGGEDKYRTASLLSSDCKSCLFSPSNISDGEELRDFS</sequence>
<accession>A0A2R6PRN0</accession>
<organism evidence="2 3">
    <name type="scientific">Actinidia chinensis var. chinensis</name>
    <name type="common">Chinese soft-hair kiwi</name>
    <dbReference type="NCBI Taxonomy" id="1590841"/>
    <lineage>
        <taxon>Eukaryota</taxon>
        <taxon>Viridiplantae</taxon>
        <taxon>Streptophyta</taxon>
        <taxon>Embryophyta</taxon>
        <taxon>Tracheophyta</taxon>
        <taxon>Spermatophyta</taxon>
        <taxon>Magnoliopsida</taxon>
        <taxon>eudicotyledons</taxon>
        <taxon>Gunneridae</taxon>
        <taxon>Pentapetalae</taxon>
        <taxon>asterids</taxon>
        <taxon>Ericales</taxon>
        <taxon>Actinidiaceae</taxon>
        <taxon>Actinidia</taxon>
    </lineage>
</organism>
<feature type="chain" id="PRO_5015320675" evidence="1">
    <location>
        <begin position="22"/>
        <end position="317"/>
    </location>
</feature>
<dbReference type="OMA" id="MEVICII"/>
<evidence type="ECO:0000313" key="2">
    <source>
        <dbReference type="EMBL" id="PSR95672.1"/>
    </source>
</evidence>
<dbReference type="InParanoid" id="A0A2R6PRN0"/>
<comment type="caution">
    <text evidence="2">The sequence shown here is derived from an EMBL/GenBank/DDBJ whole genome shotgun (WGS) entry which is preliminary data.</text>
</comment>
<evidence type="ECO:0000256" key="1">
    <source>
        <dbReference type="SAM" id="SignalP"/>
    </source>
</evidence>
<dbReference type="AlphaFoldDB" id="A0A2R6PRN0"/>
<reference evidence="3" key="2">
    <citation type="journal article" date="2018" name="BMC Genomics">
        <title>A manually annotated Actinidia chinensis var. chinensis (kiwifruit) genome highlights the challenges associated with draft genomes and gene prediction in plants.</title>
        <authorList>
            <person name="Pilkington S.M."/>
            <person name="Crowhurst R."/>
            <person name="Hilario E."/>
            <person name="Nardozza S."/>
            <person name="Fraser L."/>
            <person name="Peng Y."/>
            <person name="Gunaseelan K."/>
            <person name="Simpson R."/>
            <person name="Tahir J."/>
            <person name="Deroles S.C."/>
            <person name="Templeton K."/>
            <person name="Luo Z."/>
            <person name="Davy M."/>
            <person name="Cheng C."/>
            <person name="McNeilage M."/>
            <person name="Scaglione D."/>
            <person name="Liu Y."/>
            <person name="Zhang Q."/>
            <person name="Datson P."/>
            <person name="De Silva N."/>
            <person name="Gardiner S.E."/>
            <person name="Bassett H."/>
            <person name="Chagne D."/>
            <person name="McCallum J."/>
            <person name="Dzierzon H."/>
            <person name="Deng C."/>
            <person name="Wang Y.Y."/>
            <person name="Barron L."/>
            <person name="Manako K."/>
            <person name="Bowen J."/>
            <person name="Foster T.M."/>
            <person name="Erridge Z.A."/>
            <person name="Tiffin H."/>
            <person name="Waite C.N."/>
            <person name="Davies K.M."/>
            <person name="Grierson E.P."/>
            <person name="Laing W.A."/>
            <person name="Kirk R."/>
            <person name="Chen X."/>
            <person name="Wood M."/>
            <person name="Montefiori M."/>
            <person name="Brummell D.A."/>
            <person name="Schwinn K.E."/>
            <person name="Catanach A."/>
            <person name="Fullerton C."/>
            <person name="Li D."/>
            <person name="Meiyalaghan S."/>
            <person name="Nieuwenhuizen N."/>
            <person name="Read N."/>
            <person name="Prakash R."/>
            <person name="Hunter D."/>
            <person name="Zhang H."/>
            <person name="McKenzie M."/>
            <person name="Knabel M."/>
            <person name="Harris A."/>
            <person name="Allan A.C."/>
            <person name="Gleave A."/>
            <person name="Chen A."/>
            <person name="Janssen B.J."/>
            <person name="Plunkett B."/>
            <person name="Ampomah-Dwamena C."/>
            <person name="Voogd C."/>
            <person name="Leif D."/>
            <person name="Lafferty D."/>
            <person name="Souleyre E.J.F."/>
            <person name="Varkonyi-Gasic E."/>
            <person name="Gambi F."/>
            <person name="Hanley J."/>
            <person name="Yao J.L."/>
            <person name="Cheung J."/>
            <person name="David K.M."/>
            <person name="Warren B."/>
            <person name="Marsh K."/>
            <person name="Snowden K.C."/>
            <person name="Lin-Wang K."/>
            <person name="Brian L."/>
            <person name="Martinez-Sanchez M."/>
            <person name="Wang M."/>
            <person name="Ileperuma N."/>
            <person name="Macnee N."/>
            <person name="Campin R."/>
            <person name="McAtee P."/>
            <person name="Drummond R.S.M."/>
            <person name="Espley R.V."/>
            <person name="Ireland H.S."/>
            <person name="Wu R."/>
            <person name="Atkinson R.G."/>
            <person name="Karunairetnam S."/>
            <person name="Bulley S."/>
            <person name="Chunkath S."/>
            <person name="Hanley Z."/>
            <person name="Storey R."/>
            <person name="Thrimawithana A.H."/>
            <person name="Thomson S."/>
            <person name="David C."/>
            <person name="Testolin R."/>
            <person name="Huang H."/>
            <person name="Hellens R.P."/>
            <person name="Schaffer R.J."/>
        </authorList>
    </citation>
    <scope>NUCLEOTIDE SEQUENCE [LARGE SCALE GENOMIC DNA]</scope>
    <source>
        <strain evidence="3">cv. Red5</strain>
    </source>
</reference>
<gene>
    <name evidence="2" type="ORF">CEY00_Acc21696</name>
</gene>
<dbReference type="OrthoDB" id="2012063at2759"/>
<dbReference type="STRING" id="1590841.A0A2R6PRN0"/>
<dbReference type="Proteomes" id="UP000241394">
    <property type="component" value="Chromosome LG23"/>
</dbReference>
<dbReference type="PANTHER" id="PTHR31656">
    <property type="entry name" value="ROOT CAP DOMAIN-CONTAINING PROTEIN"/>
    <property type="match status" value="1"/>
</dbReference>
<evidence type="ECO:0000313" key="3">
    <source>
        <dbReference type="Proteomes" id="UP000241394"/>
    </source>
</evidence>
<protein>
    <submittedName>
        <fullName evidence="2">Cobyrinate a,c-diamide synthase</fullName>
    </submittedName>
</protein>
<dbReference type="Gramene" id="PSR95672">
    <property type="protein sequence ID" value="PSR95672"/>
    <property type="gene ID" value="CEY00_Acc21696"/>
</dbReference>
<proteinExistence type="predicted"/>
<reference evidence="2 3" key="1">
    <citation type="submission" date="2017-07" db="EMBL/GenBank/DDBJ databases">
        <title>An improved, manually edited Actinidia chinensis var. chinensis (kiwifruit) genome highlights the challenges associated with draft genomes and gene prediction in plants.</title>
        <authorList>
            <person name="Pilkington S."/>
            <person name="Crowhurst R."/>
            <person name="Hilario E."/>
            <person name="Nardozza S."/>
            <person name="Fraser L."/>
            <person name="Peng Y."/>
            <person name="Gunaseelan K."/>
            <person name="Simpson R."/>
            <person name="Tahir J."/>
            <person name="Deroles S."/>
            <person name="Templeton K."/>
            <person name="Luo Z."/>
            <person name="Davy M."/>
            <person name="Cheng C."/>
            <person name="Mcneilage M."/>
            <person name="Scaglione D."/>
            <person name="Liu Y."/>
            <person name="Zhang Q."/>
            <person name="Datson P."/>
            <person name="De Silva N."/>
            <person name="Gardiner S."/>
            <person name="Bassett H."/>
            <person name="Chagne D."/>
            <person name="Mccallum J."/>
            <person name="Dzierzon H."/>
            <person name="Deng C."/>
            <person name="Wang Y.-Y."/>
            <person name="Barron N."/>
            <person name="Manako K."/>
            <person name="Bowen J."/>
            <person name="Foster T."/>
            <person name="Erridge Z."/>
            <person name="Tiffin H."/>
            <person name="Waite C."/>
            <person name="Davies K."/>
            <person name="Grierson E."/>
            <person name="Laing W."/>
            <person name="Kirk R."/>
            <person name="Chen X."/>
            <person name="Wood M."/>
            <person name="Montefiori M."/>
            <person name="Brummell D."/>
            <person name="Schwinn K."/>
            <person name="Catanach A."/>
            <person name="Fullerton C."/>
            <person name="Li D."/>
            <person name="Meiyalaghan S."/>
            <person name="Nieuwenhuizen N."/>
            <person name="Read N."/>
            <person name="Prakash R."/>
            <person name="Hunter D."/>
            <person name="Zhang H."/>
            <person name="Mckenzie M."/>
            <person name="Knabel M."/>
            <person name="Harris A."/>
            <person name="Allan A."/>
            <person name="Chen A."/>
            <person name="Janssen B."/>
            <person name="Plunkett B."/>
            <person name="Dwamena C."/>
            <person name="Voogd C."/>
            <person name="Leif D."/>
            <person name="Lafferty D."/>
            <person name="Souleyre E."/>
            <person name="Varkonyi-Gasic E."/>
            <person name="Gambi F."/>
            <person name="Hanley J."/>
            <person name="Yao J.-L."/>
            <person name="Cheung J."/>
            <person name="David K."/>
            <person name="Warren B."/>
            <person name="Marsh K."/>
            <person name="Snowden K."/>
            <person name="Lin-Wang K."/>
            <person name="Brian L."/>
            <person name="Martinez-Sanchez M."/>
            <person name="Wang M."/>
            <person name="Ileperuma N."/>
            <person name="Macnee N."/>
            <person name="Campin R."/>
            <person name="Mcatee P."/>
            <person name="Drummond R."/>
            <person name="Espley R."/>
            <person name="Ireland H."/>
            <person name="Wu R."/>
            <person name="Atkinson R."/>
            <person name="Karunairetnam S."/>
            <person name="Bulley S."/>
            <person name="Chunkath S."/>
            <person name="Hanley Z."/>
            <person name="Storey R."/>
            <person name="Thrimawithana A."/>
            <person name="Thomson S."/>
            <person name="David C."/>
            <person name="Testolin R."/>
        </authorList>
    </citation>
    <scope>NUCLEOTIDE SEQUENCE [LARGE SCALE GENOMIC DNA]</scope>
    <source>
        <strain evidence="3">cv. Red5</strain>
        <tissue evidence="2">Young leaf</tissue>
    </source>
</reference>
<feature type="signal peptide" evidence="1">
    <location>
        <begin position="1"/>
        <end position="21"/>
    </location>
</feature>
<dbReference type="Pfam" id="PF06830">
    <property type="entry name" value="Root_cap"/>
    <property type="match status" value="1"/>
</dbReference>
<dbReference type="InterPro" id="IPR009646">
    <property type="entry name" value="Root_cap"/>
</dbReference>
<keyword evidence="3" id="KW-1185">Reference proteome</keyword>